<keyword evidence="9 10" id="KW-0961">Cell wall biogenesis/degradation</keyword>
<evidence type="ECO:0000256" key="1">
    <source>
        <dbReference type="ARBA" id="ARBA00022475"/>
    </source>
</evidence>
<dbReference type="UniPathway" id="UPA00219"/>
<dbReference type="Pfam" id="PF03033">
    <property type="entry name" value="Glyco_transf_28"/>
    <property type="match status" value="1"/>
</dbReference>
<keyword evidence="2 10" id="KW-0132">Cell division</keyword>
<dbReference type="SUPFAM" id="SSF53756">
    <property type="entry name" value="UDP-Glycosyltransferase/glycogen phosphorylase"/>
    <property type="match status" value="1"/>
</dbReference>
<feature type="domain" description="Glycosyl transferase family 28 C-terminal" evidence="12">
    <location>
        <begin position="193"/>
        <end position="356"/>
    </location>
</feature>
<evidence type="ECO:0000259" key="11">
    <source>
        <dbReference type="Pfam" id="PF03033"/>
    </source>
</evidence>
<comment type="subcellular location">
    <subcellularLocation>
        <location evidence="10">Cell membrane</location>
        <topology evidence="10">Peripheral membrane protein</topology>
        <orientation evidence="10">Cytoplasmic side</orientation>
    </subcellularLocation>
</comment>
<evidence type="ECO:0000256" key="5">
    <source>
        <dbReference type="ARBA" id="ARBA00022960"/>
    </source>
</evidence>
<reference evidence="13" key="1">
    <citation type="journal article" date="2020" name="Int. J. Syst. Evol. Microbiol.">
        <title>Aquipluma nitroreducens gen. nov. sp. nov., a novel facultatively anaerobic bacterium isolated from a freshwater lake.</title>
        <authorList>
            <person name="Watanabe M."/>
            <person name="Kojima H."/>
            <person name="Fukui M."/>
        </authorList>
    </citation>
    <scope>NUCLEOTIDE SEQUENCE</scope>
    <source>
        <strain evidence="13">MeG22</strain>
    </source>
</reference>
<proteinExistence type="inferred from homology"/>
<dbReference type="Pfam" id="PF04101">
    <property type="entry name" value="Glyco_tran_28_C"/>
    <property type="match status" value="1"/>
</dbReference>
<evidence type="ECO:0000256" key="10">
    <source>
        <dbReference type="HAMAP-Rule" id="MF_00033"/>
    </source>
</evidence>
<keyword evidence="6 10" id="KW-0573">Peptidoglycan synthesis</keyword>
<feature type="domain" description="Glycosyltransferase family 28 N-terminal" evidence="11">
    <location>
        <begin position="6"/>
        <end position="145"/>
    </location>
</feature>
<protein>
    <recommendedName>
        <fullName evidence="10">UDP-N-acetylglucosamine--N-acetylmuramyl-(pentapeptide) pyrophosphoryl-undecaprenol N-acetylglucosamine transferase</fullName>
        <ecNumber evidence="10">2.4.1.227</ecNumber>
    </recommendedName>
    <alternativeName>
        <fullName evidence="10">Undecaprenyl-PP-MurNAc-pentapeptide-UDPGlcNAc GlcNAc transferase</fullName>
    </alternativeName>
</protein>
<comment type="similarity">
    <text evidence="10">Belongs to the glycosyltransferase 28 family. MurG subfamily.</text>
</comment>
<comment type="catalytic activity">
    <reaction evidence="10">
        <text>di-trans,octa-cis-undecaprenyl diphospho-N-acetyl-alpha-D-muramoyl-L-alanyl-D-glutamyl-meso-2,6-diaminopimeloyl-D-alanyl-D-alanine + UDP-N-acetyl-alpha-D-glucosamine = di-trans,octa-cis-undecaprenyl diphospho-[N-acetyl-alpha-D-glucosaminyl-(1-&gt;4)]-N-acetyl-alpha-D-muramoyl-L-alanyl-D-glutamyl-meso-2,6-diaminopimeloyl-D-alanyl-D-alanine + UDP + H(+)</text>
        <dbReference type="Rhea" id="RHEA:31227"/>
        <dbReference type="ChEBI" id="CHEBI:15378"/>
        <dbReference type="ChEBI" id="CHEBI:57705"/>
        <dbReference type="ChEBI" id="CHEBI:58223"/>
        <dbReference type="ChEBI" id="CHEBI:61387"/>
        <dbReference type="ChEBI" id="CHEBI:61388"/>
        <dbReference type="EC" id="2.4.1.227"/>
    </reaction>
</comment>
<evidence type="ECO:0000313" key="13">
    <source>
        <dbReference type="EMBL" id="BBE18868.1"/>
    </source>
</evidence>
<dbReference type="EMBL" id="AP018694">
    <property type="protein sequence ID" value="BBE18868.1"/>
    <property type="molecule type" value="Genomic_DNA"/>
</dbReference>
<evidence type="ECO:0000259" key="12">
    <source>
        <dbReference type="Pfam" id="PF04101"/>
    </source>
</evidence>
<evidence type="ECO:0000256" key="2">
    <source>
        <dbReference type="ARBA" id="ARBA00022618"/>
    </source>
</evidence>
<organism evidence="13 14">
    <name type="scientific">Aquipluma nitroreducens</name>
    <dbReference type="NCBI Taxonomy" id="2010828"/>
    <lineage>
        <taxon>Bacteria</taxon>
        <taxon>Pseudomonadati</taxon>
        <taxon>Bacteroidota</taxon>
        <taxon>Bacteroidia</taxon>
        <taxon>Marinilabiliales</taxon>
        <taxon>Prolixibacteraceae</taxon>
        <taxon>Aquipluma</taxon>
    </lineage>
</organism>
<evidence type="ECO:0000256" key="9">
    <source>
        <dbReference type="ARBA" id="ARBA00023316"/>
    </source>
</evidence>
<comment type="function">
    <text evidence="10">Cell wall formation. Catalyzes the transfer of a GlcNAc subunit on undecaprenyl-pyrophosphoryl-MurNAc-pentapeptide (lipid intermediate I) to form undecaprenyl-pyrophosphoryl-MurNAc-(pentapeptide)GlcNAc (lipid intermediate II).</text>
</comment>
<sequence length="376" mass="41088">MKKLKVIVSGGGTGGHIFPAVSIANEIKERLPETEILFVGALGKMEMERVPAAGYRIVGLPVVGFPRKPSLKMLTFFWKLFQSMRLANKVIADFSPDVAIGVGGFASGPVLKAAVRKGVPAVLQEQNSYAGVTNKLLASKVNKICVAYPNMERYFPAEKIVVTGNPIRKNLIDAVVNKTEAYEYFKLIAGKPVVLLVGGSLGARTLNESVMANLELIRESDAQVVWQTGSYYYKEMLERLGDNCPKNLQAMEFVSRMDLAYAVADVVISRAGAGTISELCLLGKPSVLVPSPNVAEDHQTKNAMALVENQAALLIKDADSKEQLWPETFKLLADKQRLNSLSENIRKLAKPNAAKEIVDVILEVVESRKSEVRSQK</sequence>
<accession>A0A5K7SBB7</accession>
<evidence type="ECO:0000313" key="14">
    <source>
        <dbReference type="Proteomes" id="UP001193389"/>
    </source>
</evidence>
<feature type="binding site" evidence="10">
    <location>
        <position position="299"/>
    </location>
    <ligand>
        <name>UDP-N-acetyl-alpha-D-glucosamine</name>
        <dbReference type="ChEBI" id="CHEBI:57705"/>
    </ligand>
</feature>
<evidence type="ECO:0000256" key="3">
    <source>
        <dbReference type="ARBA" id="ARBA00022676"/>
    </source>
</evidence>
<dbReference type="GO" id="GO:0050511">
    <property type="term" value="F:undecaprenyldiphospho-muramoylpentapeptide beta-N-acetylglucosaminyltransferase activity"/>
    <property type="evidence" value="ECO:0007669"/>
    <property type="project" value="UniProtKB-UniRule"/>
</dbReference>
<dbReference type="InterPro" id="IPR007235">
    <property type="entry name" value="Glyco_trans_28_C"/>
</dbReference>
<dbReference type="GO" id="GO:0051301">
    <property type="term" value="P:cell division"/>
    <property type="evidence" value="ECO:0007669"/>
    <property type="project" value="UniProtKB-KW"/>
</dbReference>
<dbReference type="GO" id="GO:0005886">
    <property type="term" value="C:plasma membrane"/>
    <property type="evidence" value="ECO:0007669"/>
    <property type="project" value="UniProtKB-SubCell"/>
</dbReference>
<keyword evidence="7 10" id="KW-0472">Membrane</keyword>
<dbReference type="InterPro" id="IPR006009">
    <property type="entry name" value="GlcNAc_MurG"/>
</dbReference>
<dbReference type="EC" id="2.4.1.227" evidence="10"/>
<dbReference type="NCBIfam" id="TIGR01133">
    <property type="entry name" value="murG"/>
    <property type="match status" value="1"/>
</dbReference>
<dbReference type="GO" id="GO:0009252">
    <property type="term" value="P:peptidoglycan biosynthetic process"/>
    <property type="evidence" value="ECO:0007669"/>
    <property type="project" value="UniProtKB-UniRule"/>
</dbReference>
<dbReference type="Gene3D" id="3.40.50.2000">
    <property type="entry name" value="Glycogen Phosphorylase B"/>
    <property type="match status" value="2"/>
</dbReference>
<dbReference type="GO" id="GO:0051991">
    <property type="term" value="F:UDP-N-acetyl-D-glucosamine:N-acetylmuramoyl-L-alanyl-D-glutamyl-meso-2,6-diaminopimelyl-D-alanyl-D-alanine-diphosphoundecaprenol 4-beta-N-acetylglucosaminlytransferase activity"/>
    <property type="evidence" value="ECO:0007669"/>
    <property type="project" value="RHEA"/>
</dbReference>
<feature type="binding site" evidence="10">
    <location>
        <position position="168"/>
    </location>
    <ligand>
        <name>UDP-N-acetyl-alpha-D-glucosamine</name>
        <dbReference type="ChEBI" id="CHEBI:57705"/>
    </ligand>
</feature>
<evidence type="ECO:0000256" key="8">
    <source>
        <dbReference type="ARBA" id="ARBA00023306"/>
    </source>
</evidence>
<feature type="binding site" evidence="10">
    <location>
        <position position="200"/>
    </location>
    <ligand>
        <name>UDP-N-acetyl-alpha-D-glucosamine</name>
        <dbReference type="ChEBI" id="CHEBI:57705"/>
    </ligand>
</feature>
<dbReference type="RefSeq" id="WP_318347165.1">
    <property type="nucleotide sequence ID" value="NZ_AP018694.1"/>
</dbReference>
<feature type="binding site" evidence="10">
    <location>
        <begin position="13"/>
        <end position="15"/>
    </location>
    <ligand>
        <name>UDP-N-acetyl-alpha-D-glucosamine</name>
        <dbReference type="ChEBI" id="CHEBI:57705"/>
    </ligand>
</feature>
<dbReference type="GO" id="GO:0071555">
    <property type="term" value="P:cell wall organization"/>
    <property type="evidence" value="ECO:0007669"/>
    <property type="project" value="UniProtKB-KW"/>
</dbReference>
<dbReference type="CDD" id="cd03785">
    <property type="entry name" value="GT28_MurG"/>
    <property type="match status" value="1"/>
</dbReference>
<dbReference type="KEGG" id="anf:AQPE_3038"/>
<keyword evidence="5 10" id="KW-0133">Cell shape</keyword>
<dbReference type="Proteomes" id="UP001193389">
    <property type="component" value="Chromosome"/>
</dbReference>
<keyword evidence="1 10" id="KW-1003">Cell membrane</keyword>
<comment type="caution">
    <text evidence="10">Lacks conserved residue(s) required for the propagation of feature annotation.</text>
</comment>
<dbReference type="PANTHER" id="PTHR21015:SF22">
    <property type="entry name" value="GLYCOSYLTRANSFERASE"/>
    <property type="match status" value="1"/>
</dbReference>
<keyword evidence="8 10" id="KW-0131">Cell cycle</keyword>
<evidence type="ECO:0000256" key="4">
    <source>
        <dbReference type="ARBA" id="ARBA00022679"/>
    </source>
</evidence>
<keyword evidence="14" id="KW-1185">Reference proteome</keyword>
<keyword evidence="4 10" id="KW-0808">Transferase</keyword>
<name>A0A5K7SBB7_9BACT</name>
<dbReference type="GO" id="GO:0008360">
    <property type="term" value="P:regulation of cell shape"/>
    <property type="evidence" value="ECO:0007669"/>
    <property type="project" value="UniProtKB-KW"/>
</dbReference>
<dbReference type="AlphaFoldDB" id="A0A5K7SBB7"/>
<dbReference type="PANTHER" id="PTHR21015">
    <property type="entry name" value="UDP-N-ACETYLGLUCOSAMINE--N-ACETYLMURAMYL-(PENTAPEPTIDE) PYROPHOSPHORYL-UNDECAPRENOL N-ACETYLGLUCOSAMINE TRANSFERASE 1"/>
    <property type="match status" value="1"/>
</dbReference>
<comment type="pathway">
    <text evidence="10">Cell wall biogenesis; peptidoglycan biosynthesis.</text>
</comment>
<dbReference type="GO" id="GO:0005975">
    <property type="term" value="P:carbohydrate metabolic process"/>
    <property type="evidence" value="ECO:0007669"/>
    <property type="project" value="InterPro"/>
</dbReference>
<evidence type="ECO:0000256" key="7">
    <source>
        <dbReference type="ARBA" id="ARBA00023136"/>
    </source>
</evidence>
<dbReference type="InterPro" id="IPR004276">
    <property type="entry name" value="GlycoTrans_28_N"/>
</dbReference>
<keyword evidence="3 10" id="KW-0328">Glycosyltransferase</keyword>
<dbReference type="HAMAP" id="MF_00033">
    <property type="entry name" value="MurG"/>
    <property type="match status" value="1"/>
</dbReference>
<evidence type="ECO:0000256" key="6">
    <source>
        <dbReference type="ARBA" id="ARBA00022984"/>
    </source>
</evidence>
<gene>
    <name evidence="10" type="primary">murG</name>
    <name evidence="13" type="ORF">AQPE_3038</name>
</gene>
<feature type="binding site" evidence="10">
    <location>
        <position position="127"/>
    </location>
    <ligand>
        <name>UDP-N-acetyl-alpha-D-glucosamine</name>
        <dbReference type="ChEBI" id="CHEBI:57705"/>
    </ligand>
</feature>